<dbReference type="EMBL" id="BHVY01000007">
    <property type="protein sequence ID" value="GIJ90949.1"/>
    <property type="molecule type" value="Genomic_DNA"/>
</dbReference>
<dbReference type="AlphaFoldDB" id="A0A9P3BII6"/>
<organism evidence="2 3">
    <name type="scientific">Aspergillus pseudoviridinutans</name>
    <dbReference type="NCBI Taxonomy" id="1517512"/>
    <lineage>
        <taxon>Eukaryota</taxon>
        <taxon>Fungi</taxon>
        <taxon>Dikarya</taxon>
        <taxon>Ascomycota</taxon>
        <taxon>Pezizomycotina</taxon>
        <taxon>Eurotiomycetes</taxon>
        <taxon>Eurotiomycetidae</taxon>
        <taxon>Eurotiales</taxon>
        <taxon>Aspergillaceae</taxon>
        <taxon>Aspergillus</taxon>
        <taxon>Aspergillus subgen. Fumigati</taxon>
    </lineage>
</organism>
<protein>
    <submittedName>
        <fullName evidence="2">Uncharacterized protein</fullName>
    </submittedName>
</protein>
<keyword evidence="1" id="KW-0472">Membrane</keyword>
<evidence type="ECO:0000256" key="1">
    <source>
        <dbReference type="SAM" id="Phobius"/>
    </source>
</evidence>
<proteinExistence type="predicted"/>
<dbReference type="OrthoDB" id="2585655at2759"/>
<feature type="transmembrane region" description="Helical" evidence="1">
    <location>
        <begin position="58"/>
        <end position="77"/>
    </location>
</feature>
<feature type="transmembrane region" description="Helical" evidence="1">
    <location>
        <begin position="29"/>
        <end position="52"/>
    </location>
</feature>
<sequence length="78" mass="8788">MRALMDVTGDRLVDWTGSHSAYYARKIGLWYAVFLISPFVGPMLDSFMVAGLGEWRPLFWPVFAWTIGLTATIVVFGD</sequence>
<dbReference type="RefSeq" id="XP_043161695.1">
    <property type="nucleotide sequence ID" value="XM_043305760.1"/>
</dbReference>
<accession>A0A9P3BII6</accession>
<name>A0A9P3BII6_9EURO</name>
<comment type="caution">
    <text evidence="2">The sequence shown here is derived from an EMBL/GenBank/DDBJ whole genome shotgun (WGS) entry which is preliminary data.</text>
</comment>
<dbReference type="Proteomes" id="UP001043456">
    <property type="component" value="Unassembled WGS sequence"/>
</dbReference>
<keyword evidence="3" id="KW-1185">Reference proteome</keyword>
<keyword evidence="1" id="KW-0812">Transmembrane</keyword>
<keyword evidence="1" id="KW-1133">Transmembrane helix</keyword>
<evidence type="ECO:0000313" key="3">
    <source>
        <dbReference type="Proteomes" id="UP001043456"/>
    </source>
</evidence>
<gene>
    <name evidence="2" type="ORF">Asppvi_009914</name>
</gene>
<reference evidence="2 3" key="1">
    <citation type="submission" date="2018-10" db="EMBL/GenBank/DDBJ databases">
        <title>Pan-genome distribution and transcriptional activeness of fungal secondary metabolism genes in Aspergillus section Fumigati.</title>
        <authorList>
            <person name="Takahashi H."/>
            <person name="Umemura M."/>
            <person name="Ninomiya A."/>
            <person name="Kusuya Y."/>
            <person name="Urayama S."/>
            <person name="Shimizu M."/>
            <person name="Watanabe A."/>
            <person name="Kamei K."/>
            <person name="Yaguchi T."/>
            <person name="Hagiwara D."/>
        </authorList>
    </citation>
    <scope>NUCLEOTIDE SEQUENCE [LARGE SCALE GENOMIC DNA]</scope>
    <source>
        <strain evidence="2 3">IFM 55266</strain>
    </source>
</reference>
<dbReference type="GeneID" id="67008524"/>
<evidence type="ECO:0000313" key="2">
    <source>
        <dbReference type="EMBL" id="GIJ90949.1"/>
    </source>
</evidence>